<dbReference type="EMBL" id="MK562503">
    <property type="protein sequence ID" value="QBP32943.1"/>
    <property type="molecule type" value="Genomic_DNA"/>
</dbReference>
<name>A0A482JJP4_9CAUD</name>
<feature type="compositionally biased region" description="Basic and acidic residues" evidence="1">
    <location>
        <begin position="289"/>
        <end position="302"/>
    </location>
</feature>
<organism evidence="2 3">
    <name type="scientific">Shigella phage Buco</name>
    <dbReference type="NCBI Taxonomy" id="2530183"/>
    <lineage>
        <taxon>Viruses</taxon>
        <taxon>Duplodnaviria</taxon>
        <taxon>Heunggongvirae</taxon>
        <taxon>Uroviricota</taxon>
        <taxon>Caudoviricetes</taxon>
        <taxon>Autographivirales</taxon>
        <taxon>Autoscriptoviridae</taxon>
        <taxon>Slopekvirinae</taxon>
        <taxon>Bucovirus</taxon>
        <taxon>Bucovirus buco</taxon>
    </lineage>
</organism>
<reference evidence="2 3" key="1">
    <citation type="submission" date="2019-02" db="EMBL/GenBank/DDBJ databases">
        <title>A cornucopia of Shigella phages from the Cornhusker state.</title>
        <authorList>
            <person name="Doore S.M."/>
            <person name="Schrad J.R."/>
            <person name="Perrett H.R."/>
            <person name="Dover J.A."/>
            <person name="Schrad K.P."/>
            <person name="Dean W.F."/>
            <person name="Parent K.N."/>
        </authorList>
    </citation>
    <scope>NUCLEOTIDE SEQUENCE [LARGE SCALE GENOMIC DNA]</scope>
</reference>
<dbReference type="Proteomes" id="UP000294568">
    <property type="component" value="Segment"/>
</dbReference>
<gene>
    <name evidence="2" type="ORF">HRP29_gp43</name>
</gene>
<accession>A0A482JJP4</accession>
<evidence type="ECO:0000256" key="1">
    <source>
        <dbReference type="SAM" id="MobiDB-lite"/>
    </source>
</evidence>
<sequence length="1279" mass="139468">MSGAVWPRLYQNPFREIAMAEFLNKEADPQEKVSAKGALPTTPQKTVEWDNTTDLGTGALERASIAAQAQIPAATMADSFAAGVGNSIIATAVRKADSPQFNAEPGFDAKQFTVNDPNMKYYKPNGDEIEYLHDSVSPDDYNYRVEQMLEQRDRDRIMGENIIPGVAGSILGDAPMLVAPMAAGGVAGRVGFAVRTAIRAADVGSAVYASDQLGQSDAVVALVAGMAGLDQLFDVKRAMRAVKMVDDAVEVPVTARTDAAAGVTGYSKEVEATAPAPKGFDPDAPTTRAAKDVEAPAREPMESVRAKAFDNPVLVKPGQATRANISASSLVEHLRTSPHLPAGTRAILDSIEAAIPDIRVELSANTNQISRYTMRTNRITGETNDSIIMRASKNAKGKTWNTVGDALDALDDDTAKVAVHELIHAATARVLDSPEGAEHLARLNGLAQSIASRGNLPESLKYYAHSAHEMLAGLANSPEWVQYLAKTPAAGNVSALRKFGEYIMQALGIKSRGKALDEVLDTFEDVVNARVKRVGDTNFRSIALGEMSYYAPNAQGSQRMLDDMKQKFAANFALYDNIAQGNKDLADLLVSDGAAVGARKPSVVDYKRNLTLEMDAAASVVEDAVVSAMANRGVGFMDRFFQRPRFVQARRELEDKVARYLDDAYDAEVNGRPVMTPDSEIAPIVAAYQKSGWAGKWHDHMTAAGLVEDGKLVRSDYYYPRQYSYEKMRQAISNGRTLDDFRDLFRQAIRETYPSMDSETVQKVAREMTDGIYNGRSGAQGPMWKQIVNGLSNDQLAAAMKQAGIPDADITAFMTANARESGATSPARNLRQRSRFNMSKEYVVNGQPMRMADLLDTDLSRVMHGYTNRMSGRVGMAYAGVQDLKTFENMINEGKHSLADPAKWEASVNDTIDFLLGGVAGGANNQLPEILRAAGNLANATMLKNSALYQITDTALAMKEFGMARVLRSMKNQPWFKEGEVALRNPDMAARLDSILRGSLQKEMRFRWLSTYADDNLDLTRSSHWFNVSQNFGQAARHANGMSMVHRMQVNINSGIVMDEIKSMLNGDASAFKRLERYGLDRQVADQAIAANARNPGAMLPPDLQMQVEVVGSRMMDYVVQQVRTGETSHFAQFNPVGKLIVGYQSFALAATNKILRRELNDAGWIGLAHIAAYQFPMMLLMTQAKYAMDGKKDTDTSKWIADSVMGMSMLGGLTMIQPLFTGETPRHSLAATGYVANLLGLLQEVASGNLDAKGLSQRLPLIQEFAPTRAIINNFGDD</sequence>
<evidence type="ECO:0008006" key="4">
    <source>
        <dbReference type="Google" id="ProtNLM"/>
    </source>
</evidence>
<protein>
    <recommendedName>
        <fullName evidence="4">Internal core protein</fullName>
    </recommendedName>
</protein>
<proteinExistence type="predicted"/>
<feature type="region of interest" description="Disordered" evidence="1">
    <location>
        <begin position="273"/>
        <end position="302"/>
    </location>
</feature>
<evidence type="ECO:0000313" key="2">
    <source>
        <dbReference type="EMBL" id="QBP32943.1"/>
    </source>
</evidence>
<keyword evidence="3" id="KW-1185">Reference proteome</keyword>
<evidence type="ECO:0000313" key="3">
    <source>
        <dbReference type="Proteomes" id="UP000294568"/>
    </source>
</evidence>